<name>A0AAD7WHT7_9TELE</name>
<dbReference type="AlphaFoldDB" id="A0AAD7WHT7"/>
<evidence type="ECO:0000256" key="1">
    <source>
        <dbReference type="SAM" id="MobiDB-lite"/>
    </source>
</evidence>
<organism evidence="2 3">
    <name type="scientific">Aldrovandia affinis</name>
    <dbReference type="NCBI Taxonomy" id="143900"/>
    <lineage>
        <taxon>Eukaryota</taxon>
        <taxon>Metazoa</taxon>
        <taxon>Chordata</taxon>
        <taxon>Craniata</taxon>
        <taxon>Vertebrata</taxon>
        <taxon>Euteleostomi</taxon>
        <taxon>Actinopterygii</taxon>
        <taxon>Neopterygii</taxon>
        <taxon>Teleostei</taxon>
        <taxon>Notacanthiformes</taxon>
        <taxon>Halosauridae</taxon>
        <taxon>Aldrovandia</taxon>
    </lineage>
</organism>
<dbReference type="Proteomes" id="UP001221898">
    <property type="component" value="Unassembled WGS sequence"/>
</dbReference>
<protein>
    <submittedName>
        <fullName evidence="2">Uncharacterized protein</fullName>
    </submittedName>
</protein>
<feature type="compositionally biased region" description="Basic and acidic residues" evidence="1">
    <location>
        <begin position="1"/>
        <end position="10"/>
    </location>
</feature>
<comment type="caution">
    <text evidence="2">The sequence shown here is derived from an EMBL/GenBank/DDBJ whole genome shotgun (WGS) entry which is preliminary data.</text>
</comment>
<accession>A0AAD7WHT7</accession>
<sequence>MNITEPEHHTCLIRSPGESPAEVPQGDSKLQHSDAVNPGSSGQVQSPANPRESQDGWADELSPSSPFQARRRELLRVGGSPKTRALEKLRERIRQQRLDMKTVAPEGPQPTLVTHRGRVTRKIRRFTFAPSPTLRGQCEQVMSHPASIRGQESGVMGYVGLSTQPAELMAQLKQRLG</sequence>
<dbReference type="EMBL" id="JAINUG010000100">
    <property type="protein sequence ID" value="KAJ8397155.1"/>
    <property type="molecule type" value="Genomic_DNA"/>
</dbReference>
<reference evidence="2" key="1">
    <citation type="journal article" date="2023" name="Science">
        <title>Genome structures resolve the early diversification of teleost fishes.</title>
        <authorList>
            <person name="Parey E."/>
            <person name="Louis A."/>
            <person name="Montfort J."/>
            <person name="Bouchez O."/>
            <person name="Roques C."/>
            <person name="Iampietro C."/>
            <person name="Lluch J."/>
            <person name="Castinel A."/>
            <person name="Donnadieu C."/>
            <person name="Desvignes T."/>
            <person name="Floi Bucao C."/>
            <person name="Jouanno E."/>
            <person name="Wen M."/>
            <person name="Mejri S."/>
            <person name="Dirks R."/>
            <person name="Jansen H."/>
            <person name="Henkel C."/>
            <person name="Chen W.J."/>
            <person name="Zahm M."/>
            <person name="Cabau C."/>
            <person name="Klopp C."/>
            <person name="Thompson A.W."/>
            <person name="Robinson-Rechavi M."/>
            <person name="Braasch I."/>
            <person name="Lecointre G."/>
            <person name="Bobe J."/>
            <person name="Postlethwait J.H."/>
            <person name="Berthelot C."/>
            <person name="Roest Crollius H."/>
            <person name="Guiguen Y."/>
        </authorList>
    </citation>
    <scope>NUCLEOTIDE SEQUENCE</scope>
    <source>
        <strain evidence="2">NC1722</strain>
    </source>
</reference>
<proteinExistence type="predicted"/>
<feature type="compositionally biased region" description="Polar residues" evidence="1">
    <location>
        <begin position="38"/>
        <end position="48"/>
    </location>
</feature>
<evidence type="ECO:0000313" key="2">
    <source>
        <dbReference type="EMBL" id="KAJ8397155.1"/>
    </source>
</evidence>
<keyword evidence="3" id="KW-1185">Reference proteome</keyword>
<gene>
    <name evidence="2" type="ORF">AAFF_G00010090</name>
</gene>
<feature type="region of interest" description="Disordered" evidence="1">
    <location>
        <begin position="1"/>
        <end position="85"/>
    </location>
</feature>
<evidence type="ECO:0000313" key="3">
    <source>
        <dbReference type="Proteomes" id="UP001221898"/>
    </source>
</evidence>